<sequence>MEKKNYLIKVCGMTQADNIRETEDLGVDLIGLNFYAKSPRCLCQMPEYLPRKARRVGIFVNQPKEEVTMYADRFTLDYLQLHGTESPGYCRTLQAAGFRLIKAFAVAQAKNLTATQAYEGLCDYFLFDTKTPNYGGSGEQFDWTLLQHYHGQTPFLLGGGINAYSAKAIRAFRHPCLAGVDLNSRFELSPGVKDVERLRKFLNELNE</sequence>
<evidence type="ECO:0000256" key="9">
    <source>
        <dbReference type="HAMAP-Rule" id="MF_00135"/>
    </source>
</evidence>
<dbReference type="InterPro" id="IPR013785">
    <property type="entry name" value="Aldolase_TIM"/>
</dbReference>
<dbReference type="InterPro" id="IPR011060">
    <property type="entry name" value="RibuloseP-bd_barrel"/>
</dbReference>
<dbReference type="EC" id="5.3.1.24" evidence="3 9"/>
<evidence type="ECO:0000256" key="1">
    <source>
        <dbReference type="ARBA" id="ARBA00001164"/>
    </source>
</evidence>
<evidence type="ECO:0000259" key="10">
    <source>
        <dbReference type="Pfam" id="PF00697"/>
    </source>
</evidence>
<accession>A0A9D1ZHD0</accession>
<protein>
    <recommendedName>
        <fullName evidence="4 9">N-(5'-phosphoribosyl)anthranilate isomerase</fullName>
        <shortName evidence="9">PRAI</shortName>
        <ecNumber evidence="3 9">5.3.1.24</ecNumber>
    </recommendedName>
</protein>
<reference evidence="11" key="2">
    <citation type="submission" date="2021-04" db="EMBL/GenBank/DDBJ databases">
        <authorList>
            <person name="Gilroy R."/>
        </authorList>
    </citation>
    <scope>NUCLEOTIDE SEQUENCE</scope>
    <source>
        <strain evidence="11">Gambia2-208</strain>
    </source>
</reference>
<keyword evidence="8 9" id="KW-0413">Isomerase</keyword>
<comment type="caution">
    <text evidence="11">The sequence shown here is derived from an EMBL/GenBank/DDBJ whole genome shotgun (WGS) entry which is preliminary data.</text>
</comment>
<keyword evidence="7 9" id="KW-0057">Aromatic amino acid biosynthesis</keyword>
<evidence type="ECO:0000256" key="3">
    <source>
        <dbReference type="ARBA" id="ARBA00012572"/>
    </source>
</evidence>
<organism evidence="11 12">
    <name type="scientific">Candidatus Bacteroides pullicola</name>
    <dbReference type="NCBI Taxonomy" id="2838475"/>
    <lineage>
        <taxon>Bacteria</taxon>
        <taxon>Pseudomonadati</taxon>
        <taxon>Bacteroidota</taxon>
        <taxon>Bacteroidia</taxon>
        <taxon>Bacteroidales</taxon>
        <taxon>Bacteroidaceae</taxon>
        <taxon>Bacteroides</taxon>
    </lineage>
</organism>
<dbReference type="PANTHER" id="PTHR42894">
    <property type="entry name" value="N-(5'-PHOSPHORIBOSYL)ANTHRANILATE ISOMERASE"/>
    <property type="match status" value="1"/>
</dbReference>
<comment type="similarity">
    <text evidence="9">Belongs to the TrpF family.</text>
</comment>
<evidence type="ECO:0000256" key="4">
    <source>
        <dbReference type="ARBA" id="ARBA00022272"/>
    </source>
</evidence>
<feature type="domain" description="N-(5'phosphoribosyl) anthranilate isomerase (PRAI)" evidence="10">
    <location>
        <begin position="9"/>
        <end position="203"/>
    </location>
</feature>
<evidence type="ECO:0000256" key="8">
    <source>
        <dbReference type="ARBA" id="ARBA00023235"/>
    </source>
</evidence>
<evidence type="ECO:0000256" key="5">
    <source>
        <dbReference type="ARBA" id="ARBA00022605"/>
    </source>
</evidence>
<dbReference type="Proteomes" id="UP000886851">
    <property type="component" value="Unassembled WGS sequence"/>
</dbReference>
<keyword evidence="6 9" id="KW-0822">Tryptophan biosynthesis</keyword>
<comment type="pathway">
    <text evidence="2 9">Amino-acid biosynthesis; L-tryptophan biosynthesis; L-tryptophan from chorismate: step 3/5.</text>
</comment>
<name>A0A9D1ZHD0_9BACE</name>
<dbReference type="PANTHER" id="PTHR42894:SF1">
    <property type="entry name" value="N-(5'-PHOSPHORIBOSYL)ANTHRANILATE ISOMERASE"/>
    <property type="match status" value="1"/>
</dbReference>
<dbReference type="Pfam" id="PF00697">
    <property type="entry name" value="PRAI"/>
    <property type="match status" value="1"/>
</dbReference>
<dbReference type="HAMAP" id="MF_00135">
    <property type="entry name" value="PRAI"/>
    <property type="match status" value="1"/>
</dbReference>
<evidence type="ECO:0000313" key="11">
    <source>
        <dbReference type="EMBL" id="HIY88409.1"/>
    </source>
</evidence>
<dbReference type="SUPFAM" id="SSF51366">
    <property type="entry name" value="Ribulose-phoshate binding barrel"/>
    <property type="match status" value="1"/>
</dbReference>
<dbReference type="Gene3D" id="3.20.20.70">
    <property type="entry name" value="Aldolase class I"/>
    <property type="match status" value="1"/>
</dbReference>
<dbReference type="InterPro" id="IPR001240">
    <property type="entry name" value="PRAI_dom"/>
</dbReference>
<dbReference type="EMBL" id="DXCV01000047">
    <property type="protein sequence ID" value="HIY88409.1"/>
    <property type="molecule type" value="Genomic_DNA"/>
</dbReference>
<gene>
    <name evidence="9" type="primary">trpF</name>
    <name evidence="11" type="ORF">H9824_06880</name>
</gene>
<dbReference type="CDD" id="cd00405">
    <property type="entry name" value="PRAI"/>
    <property type="match status" value="1"/>
</dbReference>
<dbReference type="GO" id="GO:0000162">
    <property type="term" value="P:L-tryptophan biosynthetic process"/>
    <property type="evidence" value="ECO:0007669"/>
    <property type="project" value="UniProtKB-UniRule"/>
</dbReference>
<reference evidence="11" key="1">
    <citation type="journal article" date="2021" name="PeerJ">
        <title>Extensive microbial diversity within the chicken gut microbiome revealed by metagenomics and culture.</title>
        <authorList>
            <person name="Gilroy R."/>
            <person name="Ravi A."/>
            <person name="Getino M."/>
            <person name="Pursley I."/>
            <person name="Horton D.L."/>
            <person name="Alikhan N.F."/>
            <person name="Baker D."/>
            <person name="Gharbi K."/>
            <person name="Hall N."/>
            <person name="Watson M."/>
            <person name="Adriaenssens E.M."/>
            <person name="Foster-Nyarko E."/>
            <person name="Jarju S."/>
            <person name="Secka A."/>
            <person name="Antonio M."/>
            <person name="Oren A."/>
            <person name="Chaudhuri R.R."/>
            <person name="La Ragione R."/>
            <person name="Hildebrand F."/>
            <person name="Pallen M.J."/>
        </authorList>
    </citation>
    <scope>NUCLEOTIDE SEQUENCE</scope>
    <source>
        <strain evidence="11">Gambia2-208</strain>
    </source>
</reference>
<evidence type="ECO:0000313" key="12">
    <source>
        <dbReference type="Proteomes" id="UP000886851"/>
    </source>
</evidence>
<keyword evidence="5 9" id="KW-0028">Amino-acid biosynthesis</keyword>
<evidence type="ECO:0000256" key="2">
    <source>
        <dbReference type="ARBA" id="ARBA00004664"/>
    </source>
</evidence>
<dbReference type="GO" id="GO:0004640">
    <property type="term" value="F:phosphoribosylanthranilate isomerase activity"/>
    <property type="evidence" value="ECO:0007669"/>
    <property type="project" value="UniProtKB-UniRule"/>
</dbReference>
<evidence type="ECO:0000256" key="7">
    <source>
        <dbReference type="ARBA" id="ARBA00023141"/>
    </source>
</evidence>
<comment type="catalytic activity">
    <reaction evidence="1 9">
        <text>N-(5-phospho-beta-D-ribosyl)anthranilate = 1-(2-carboxyphenylamino)-1-deoxy-D-ribulose 5-phosphate</text>
        <dbReference type="Rhea" id="RHEA:21540"/>
        <dbReference type="ChEBI" id="CHEBI:18277"/>
        <dbReference type="ChEBI" id="CHEBI:58613"/>
        <dbReference type="EC" id="5.3.1.24"/>
    </reaction>
</comment>
<proteinExistence type="inferred from homology"/>
<evidence type="ECO:0000256" key="6">
    <source>
        <dbReference type="ARBA" id="ARBA00022822"/>
    </source>
</evidence>
<dbReference type="InterPro" id="IPR044643">
    <property type="entry name" value="TrpF_fam"/>
</dbReference>
<dbReference type="AlphaFoldDB" id="A0A9D1ZHD0"/>